<organism evidence="1">
    <name type="scientific">Rhizophora mucronata</name>
    <name type="common">Asiatic mangrove</name>
    <dbReference type="NCBI Taxonomy" id="61149"/>
    <lineage>
        <taxon>Eukaryota</taxon>
        <taxon>Viridiplantae</taxon>
        <taxon>Streptophyta</taxon>
        <taxon>Embryophyta</taxon>
        <taxon>Tracheophyta</taxon>
        <taxon>Spermatophyta</taxon>
        <taxon>Magnoliopsida</taxon>
        <taxon>eudicotyledons</taxon>
        <taxon>Gunneridae</taxon>
        <taxon>Pentapetalae</taxon>
        <taxon>rosids</taxon>
        <taxon>fabids</taxon>
        <taxon>Malpighiales</taxon>
        <taxon>Rhizophoraceae</taxon>
        <taxon>Rhizophora</taxon>
    </lineage>
</organism>
<evidence type="ECO:0000313" key="1">
    <source>
        <dbReference type="EMBL" id="MBX00648.1"/>
    </source>
</evidence>
<dbReference type="AlphaFoldDB" id="A0A2P2K4I0"/>
<proteinExistence type="predicted"/>
<reference evidence="1" key="1">
    <citation type="submission" date="2018-02" db="EMBL/GenBank/DDBJ databases">
        <title>Rhizophora mucronata_Transcriptome.</title>
        <authorList>
            <person name="Meera S.P."/>
            <person name="Sreeshan A."/>
            <person name="Augustine A."/>
        </authorList>
    </citation>
    <scope>NUCLEOTIDE SEQUENCE</scope>
    <source>
        <tissue evidence="1">Leaf</tissue>
    </source>
</reference>
<sequence>MPFAGLAEHIQMRRNSAYNCHGITLSGTDYYTASGIAISVGNQLELEKRLYPIDENKLDSAIATLPAIDLFLL</sequence>
<protein>
    <submittedName>
        <fullName evidence="1">Uncharacterized protein</fullName>
    </submittedName>
</protein>
<name>A0A2P2K4I0_RHIMU</name>
<dbReference type="EMBL" id="GGEC01020164">
    <property type="protein sequence ID" value="MBX00648.1"/>
    <property type="molecule type" value="Transcribed_RNA"/>
</dbReference>
<accession>A0A2P2K4I0</accession>